<dbReference type="Proteomes" id="UP000019763">
    <property type="component" value="Unassembled WGS sequence"/>
</dbReference>
<dbReference type="GO" id="GO:0008270">
    <property type="term" value="F:zinc ion binding"/>
    <property type="evidence" value="ECO:0007669"/>
    <property type="project" value="InterPro"/>
</dbReference>
<sequence length="266" mass="29464">MSVQAVESCTFSQCGSTTLANAALRLVRDFIVSDNQALESYIRSTLGFEQPADSIVAGRTSWVTVAATGLKDPEDLQQQCSPSTSPSQGGESFVSESTHSTLSPLSNSRLGISSTSVDIPVDIPLGERRQLSSTAAAATTPVSSSAGRSRTAPRYRRPGLVEEFLEDEDTSEDEEVVTRHRHRTGARRAVASGECYRCDARETPQWRYVHKFRFCNACYMRVKRHTEQSRPGTRVPPRYKPFLDPAEDQRLQTLAQDLIDRAFDNE</sequence>
<dbReference type="InterPro" id="IPR013088">
    <property type="entry name" value="Znf_NHR/GATA"/>
</dbReference>
<feature type="compositionally biased region" description="Low complexity" evidence="1">
    <location>
        <begin position="132"/>
        <end position="146"/>
    </location>
</feature>
<dbReference type="Gene3D" id="3.30.50.10">
    <property type="entry name" value="Erythroid Transcription Factor GATA-1, subunit A"/>
    <property type="match status" value="1"/>
</dbReference>
<feature type="region of interest" description="Disordered" evidence="1">
    <location>
        <begin position="130"/>
        <end position="156"/>
    </location>
</feature>
<feature type="region of interest" description="Disordered" evidence="1">
    <location>
        <begin position="73"/>
        <end position="109"/>
    </location>
</feature>
<dbReference type="VEuPathDB" id="CryptoDB:GNI_041370"/>
<proteinExistence type="predicted"/>
<evidence type="ECO:0000313" key="3">
    <source>
        <dbReference type="Proteomes" id="UP000019763"/>
    </source>
</evidence>
<comment type="caution">
    <text evidence="2">The sequence shown here is derived from an EMBL/GenBank/DDBJ whole genome shotgun (WGS) entry which is preliminary data.</text>
</comment>
<organism evidence="2 3">
    <name type="scientific">Gregarina niphandrodes</name>
    <name type="common">Septate eugregarine</name>
    <dbReference type="NCBI Taxonomy" id="110365"/>
    <lineage>
        <taxon>Eukaryota</taxon>
        <taxon>Sar</taxon>
        <taxon>Alveolata</taxon>
        <taxon>Apicomplexa</taxon>
        <taxon>Conoidasida</taxon>
        <taxon>Gregarinasina</taxon>
        <taxon>Eugregarinorida</taxon>
        <taxon>Gregarinidae</taxon>
        <taxon>Gregarina</taxon>
    </lineage>
</organism>
<dbReference type="EMBL" id="AFNH02000315">
    <property type="protein sequence ID" value="EZG77884.1"/>
    <property type="molecule type" value="Genomic_DNA"/>
</dbReference>
<feature type="compositionally biased region" description="Polar residues" evidence="1">
    <location>
        <begin position="94"/>
        <end position="109"/>
    </location>
</feature>
<dbReference type="SUPFAM" id="SSF57716">
    <property type="entry name" value="Glucocorticoid receptor-like (DNA-binding domain)"/>
    <property type="match status" value="1"/>
</dbReference>
<dbReference type="AlphaFoldDB" id="A0A023BAA2"/>
<dbReference type="GeneID" id="22911598"/>
<dbReference type="RefSeq" id="XP_011129476.1">
    <property type="nucleotide sequence ID" value="XM_011131174.1"/>
</dbReference>
<keyword evidence="3" id="KW-1185">Reference proteome</keyword>
<name>A0A023BAA2_GRENI</name>
<protein>
    <submittedName>
        <fullName evidence="2">GATA zinc finger protein</fullName>
    </submittedName>
</protein>
<dbReference type="GO" id="GO:0006355">
    <property type="term" value="P:regulation of DNA-templated transcription"/>
    <property type="evidence" value="ECO:0007669"/>
    <property type="project" value="InterPro"/>
</dbReference>
<evidence type="ECO:0000313" key="2">
    <source>
        <dbReference type="EMBL" id="EZG77884.1"/>
    </source>
</evidence>
<dbReference type="OrthoDB" id="366013at2759"/>
<evidence type="ECO:0000256" key="1">
    <source>
        <dbReference type="SAM" id="MobiDB-lite"/>
    </source>
</evidence>
<accession>A0A023BAA2</accession>
<reference evidence="2" key="1">
    <citation type="submission" date="2013-12" db="EMBL/GenBank/DDBJ databases">
        <authorList>
            <person name="Omoto C.K."/>
            <person name="Sibley D."/>
            <person name="Venepally P."/>
            <person name="Hadjithomas M."/>
            <person name="Karamycheva S."/>
            <person name="Brunk B."/>
            <person name="Roos D."/>
            <person name="Caler E."/>
            <person name="Lorenzi H."/>
        </authorList>
    </citation>
    <scope>NUCLEOTIDE SEQUENCE</scope>
</reference>
<gene>
    <name evidence="2" type="ORF">GNI_041370</name>
</gene>
<feature type="compositionally biased region" description="Low complexity" evidence="1">
    <location>
        <begin position="77"/>
        <end position="88"/>
    </location>
</feature>